<dbReference type="NCBIfam" id="TIGR00350">
    <property type="entry name" value="lytR_cpsA_psr"/>
    <property type="match status" value="1"/>
</dbReference>
<keyword evidence="3" id="KW-1133">Transmembrane helix</keyword>
<comment type="caution">
    <text evidence="5">The sequence shown here is derived from an EMBL/GenBank/DDBJ whole genome shotgun (WGS) entry which is preliminary data.</text>
</comment>
<dbReference type="InterPro" id="IPR004474">
    <property type="entry name" value="LytR_CpsA_psr"/>
</dbReference>
<feature type="compositionally biased region" description="Basic and acidic residues" evidence="2">
    <location>
        <begin position="44"/>
        <end position="61"/>
    </location>
</feature>
<dbReference type="Proteomes" id="UP001521931">
    <property type="component" value="Unassembled WGS sequence"/>
</dbReference>
<evidence type="ECO:0000256" key="2">
    <source>
        <dbReference type="SAM" id="MobiDB-lite"/>
    </source>
</evidence>
<keyword evidence="3" id="KW-0812">Transmembrane</keyword>
<dbReference type="InterPro" id="IPR050922">
    <property type="entry name" value="LytR/CpsA/Psr_CW_biosynth"/>
</dbReference>
<protein>
    <submittedName>
        <fullName evidence="5">LCP family protein</fullName>
    </submittedName>
</protein>
<feature type="compositionally biased region" description="Pro residues" evidence="2">
    <location>
        <begin position="105"/>
        <end position="115"/>
    </location>
</feature>
<feature type="region of interest" description="Disordered" evidence="2">
    <location>
        <begin position="1"/>
        <end position="128"/>
    </location>
</feature>
<keyword evidence="6" id="KW-1185">Reference proteome</keyword>
<evidence type="ECO:0000313" key="6">
    <source>
        <dbReference type="Proteomes" id="UP001521931"/>
    </source>
</evidence>
<evidence type="ECO:0000313" key="5">
    <source>
        <dbReference type="EMBL" id="MCG7322058.1"/>
    </source>
</evidence>
<comment type="similarity">
    <text evidence="1">Belongs to the LytR/CpsA/Psr (LCP) family.</text>
</comment>
<dbReference type="Gene3D" id="3.40.630.190">
    <property type="entry name" value="LCP protein"/>
    <property type="match status" value="1"/>
</dbReference>
<reference evidence="5 6" key="1">
    <citation type="submission" date="2022-02" db="EMBL/GenBank/DDBJ databases">
        <title>Uncovering new skin microbiome diversity through culturing and metagenomics.</title>
        <authorList>
            <person name="Conlan S."/>
            <person name="Deming C."/>
            <person name="Nisc Comparative Sequencing Program N."/>
            <person name="Segre J.A."/>
        </authorList>
    </citation>
    <scope>NUCLEOTIDE SEQUENCE [LARGE SCALE GENOMIC DNA]</scope>
    <source>
        <strain evidence="5 6">ACRQZ</strain>
    </source>
</reference>
<keyword evidence="3" id="KW-0472">Membrane</keyword>
<feature type="transmembrane region" description="Helical" evidence="3">
    <location>
        <begin position="134"/>
        <end position="157"/>
    </location>
</feature>
<evidence type="ECO:0000256" key="3">
    <source>
        <dbReference type="SAM" id="Phobius"/>
    </source>
</evidence>
<gene>
    <name evidence="5" type="ORF">MHL29_09180</name>
</gene>
<evidence type="ECO:0000256" key="1">
    <source>
        <dbReference type="ARBA" id="ARBA00006068"/>
    </source>
</evidence>
<sequence length="441" mass="47439">MTPADERDPHDDTESYVVDTRRRRGRMSSPRNPLGGASRITGRRRPDEDHRPDPDPRRDDGWGDEPVDQARGGGAAYPAGAAYDDRWDDGGRSGTRQMPVQPSRPAQPPTSPPQRPRGAGPGRPPRRVHRRRRVVALVLVALLAWTAFLVVTPLHAWSSVSNVDATPAGDRPARVSGYNYLLVGSDSRAGLSAEEQQQLATGDDAGQRTDSIILVHVSESGHKSALVSLPRDSYVPIPGHNRNKINAAYSIGGPKLLVETVEQATGVHVDGYVEIGFGGFARVVDSLGGVSVNVPFDMNDEKAGINLKKGEQTLTGPQALGFVRSRYSDPEGDLGRAKRQRHFLGAIMRKAASPATVLLPWRYWGFTHSAAEGVKVGDGTTPADLTRVLQAMRSSSGGDGQSLVVPISNPAYPTAAGVAVKWDTAKAQEFFGKIKDDQPLP</sequence>
<accession>A0ABS9Q2G1</accession>
<dbReference type="RefSeq" id="WP_239264066.1">
    <property type="nucleotide sequence ID" value="NZ_JAKRCV010000024.1"/>
</dbReference>
<dbReference type="PANTHER" id="PTHR33392">
    <property type="entry name" value="POLYISOPRENYL-TEICHOIC ACID--PEPTIDOGLYCAN TEICHOIC ACID TRANSFERASE TAGU"/>
    <property type="match status" value="1"/>
</dbReference>
<dbReference type="Pfam" id="PF03816">
    <property type="entry name" value="LytR_cpsA_psr"/>
    <property type="match status" value="1"/>
</dbReference>
<dbReference type="EMBL" id="JAKRCV010000024">
    <property type="protein sequence ID" value="MCG7322058.1"/>
    <property type="molecule type" value="Genomic_DNA"/>
</dbReference>
<evidence type="ECO:0000259" key="4">
    <source>
        <dbReference type="Pfam" id="PF03816"/>
    </source>
</evidence>
<feature type="domain" description="Cell envelope-related transcriptional attenuator" evidence="4">
    <location>
        <begin position="208"/>
        <end position="352"/>
    </location>
</feature>
<feature type="compositionally biased region" description="Basic and acidic residues" evidence="2">
    <location>
        <begin position="1"/>
        <end position="13"/>
    </location>
</feature>
<proteinExistence type="inferred from homology"/>
<organism evidence="5 6">
    <name type="scientific">Arsenicicoccus bolidensis</name>
    <dbReference type="NCBI Taxonomy" id="229480"/>
    <lineage>
        <taxon>Bacteria</taxon>
        <taxon>Bacillati</taxon>
        <taxon>Actinomycetota</taxon>
        <taxon>Actinomycetes</taxon>
        <taxon>Micrococcales</taxon>
        <taxon>Intrasporangiaceae</taxon>
        <taxon>Arsenicicoccus</taxon>
    </lineage>
</organism>
<dbReference type="PANTHER" id="PTHR33392:SF6">
    <property type="entry name" value="POLYISOPRENYL-TEICHOIC ACID--PEPTIDOGLYCAN TEICHOIC ACID TRANSFERASE TAGU"/>
    <property type="match status" value="1"/>
</dbReference>
<name>A0ABS9Q2G1_9MICO</name>